<comment type="catalytic activity">
    <reaction evidence="1">
        <text>ATP + protein L-histidine = ADP + protein N-phospho-L-histidine.</text>
        <dbReference type="EC" id="2.7.13.3"/>
    </reaction>
</comment>
<keyword evidence="16" id="KW-0411">Iron-sulfur</keyword>
<dbReference type="InterPro" id="IPR011712">
    <property type="entry name" value="Sig_transdc_His_kin_sub3_dim/P"/>
</dbReference>
<keyword evidence="20" id="KW-0812">Transmembrane</keyword>
<evidence type="ECO:0000256" key="21">
    <source>
        <dbReference type="SAM" id="SignalP"/>
    </source>
</evidence>
<evidence type="ECO:0000313" key="24">
    <source>
        <dbReference type="Proteomes" id="UP001596162"/>
    </source>
</evidence>
<comment type="cofactor">
    <cofactor evidence="2">
        <name>[4Fe-4S] cluster</name>
        <dbReference type="ChEBI" id="CHEBI:49883"/>
    </cofactor>
</comment>
<dbReference type="InterPro" id="IPR011990">
    <property type="entry name" value="TPR-like_helical_dom_sf"/>
</dbReference>
<keyword evidence="13 23" id="KW-0067">ATP-binding</keyword>
<evidence type="ECO:0000256" key="8">
    <source>
        <dbReference type="ARBA" id="ARBA00022553"/>
    </source>
</evidence>
<dbReference type="SUPFAM" id="SSF48452">
    <property type="entry name" value="TPR-like"/>
    <property type="match status" value="1"/>
</dbReference>
<evidence type="ECO:0000256" key="12">
    <source>
        <dbReference type="ARBA" id="ARBA00022777"/>
    </source>
</evidence>
<dbReference type="SMART" id="SM00028">
    <property type="entry name" value="TPR"/>
    <property type="match status" value="3"/>
</dbReference>
<keyword evidence="7" id="KW-0963">Cytoplasm</keyword>
<dbReference type="InterPro" id="IPR019734">
    <property type="entry name" value="TPR_rpt"/>
</dbReference>
<dbReference type="SUPFAM" id="SSF55874">
    <property type="entry name" value="ATPase domain of HSP90 chaperone/DNA topoisomerase II/histidine kinase"/>
    <property type="match status" value="1"/>
</dbReference>
<keyword evidence="24" id="KW-1185">Reference proteome</keyword>
<dbReference type="InterPro" id="IPR005467">
    <property type="entry name" value="His_kinase_dom"/>
</dbReference>
<dbReference type="Pfam" id="PF02518">
    <property type="entry name" value="HATPase_c"/>
    <property type="match status" value="1"/>
</dbReference>
<dbReference type="PANTHER" id="PTHR24421">
    <property type="entry name" value="NITRATE/NITRITE SENSOR PROTEIN NARX-RELATED"/>
    <property type="match status" value="1"/>
</dbReference>
<keyword evidence="19" id="KW-0175">Coiled coil</keyword>
<accession>A0ABW0C1R5</accession>
<evidence type="ECO:0000256" key="10">
    <source>
        <dbReference type="ARBA" id="ARBA00022723"/>
    </source>
</evidence>
<evidence type="ECO:0000256" key="9">
    <source>
        <dbReference type="ARBA" id="ARBA00022679"/>
    </source>
</evidence>
<evidence type="ECO:0000256" key="11">
    <source>
        <dbReference type="ARBA" id="ARBA00022741"/>
    </source>
</evidence>
<dbReference type="Gene3D" id="1.20.5.1930">
    <property type="match status" value="1"/>
</dbReference>
<keyword evidence="15" id="KW-0902">Two-component regulatory system</keyword>
<feature type="chain" id="PRO_5046280936" description="Oxygen sensor histidine kinase NreB" evidence="21">
    <location>
        <begin position="21"/>
        <end position="674"/>
    </location>
</feature>
<dbReference type="PRINTS" id="PR00344">
    <property type="entry name" value="BCTRLSENSOR"/>
</dbReference>
<dbReference type="InterPro" id="IPR004358">
    <property type="entry name" value="Sig_transdc_His_kin-like_C"/>
</dbReference>
<dbReference type="RefSeq" id="WP_376858097.1">
    <property type="nucleotide sequence ID" value="NZ_JBHSLA010000001.1"/>
</dbReference>
<evidence type="ECO:0000313" key="23">
    <source>
        <dbReference type="EMBL" id="MFC5193881.1"/>
    </source>
</evidence>
<dbReference type="Gene3D" id="3.30.565.10">
    <property type="entry name" value="Histidine kinase-like ATPase, C-terminal domain"/>
    <property type="match status" value="1"/>
</dbReference>
<evidence type="ECO:0000256" key="7">
    <source>
        <dbReference type="ARBA" id="ARBA00022490"/>
    </source>
</evidence>
<protein>
    <recommendedName>
        <fullName evidence="5">Oxygen sensor histidine kinase NreB</fullName>
        <ecNumber evidence="4">2.7.13.3</ecNumber>
    </recommendedName>
    <alternativeName>
        <fullName evidence="18">Nitrogen regulation protein B</fullName>
    </alternativeName>
</protein>
<feature type="signal peptide" evidence="21">
    <location>
        <begin position="1"/>
        <end position="20"/>
    </location>
</feature>
<evidence type="ECO:0000256" key="14">
    <source>
        <dbReference type="ARBA" id="ARBA00023004"/>
    </source>
</evidence>
<evidence type="ECO:0000256" key="3">
    <source>
        <dbReference type="ARBA" id="ARBA00004496"/>
    </source>
</evidence>
<evidence type="ECO:0000256" key="16">
    <source>
        <dbReference type="ARBA" id="ARBA00023014"/>
    </source>
</evidence>
<gene>
    <name evidence="23" type="ORF">ACFPH8_00940</name>
</gene>
<dbReference type="InterPro" id="IPR050482">
    <property type="entry name" value="Sensor_HK_TwoCompSys"/>
</dbReference>
<dbReference type="PANTHER" id="PTHR24421:SF10">
    <property type="entry name" value="NITRATE_NITRITE SENSOR PROTEIN NARQ"/>
    <property type="match status" value="1"/>
</dbReference>
<keyword evidence="6" id="KW-0004">4Fe-4S</keyword>
<evidence type="ECO:0000256" key="4">
    <source>
        <dbReference type="ARBA" id="ARBA00012438"/>
    </source>
</evidence>
<keyword evidence="8" id="KW-0597">Phosphoprotein</keyword>
<comment type="function">
    <text evidence="17">Member of the two-component regulatory system NreB/NreC involved in the control of dissimilatory nitrate/nitrite reduction in response to oxygen. NreB functions as a direct oxygen sensor histidine kinase which is autophosphorylated, in the absence of oxygen, probably at the conserved histidine residue, and transfers its phosphate group probably to a conserved aspartate residue of NreC. NreB/NreC activates the expression of the nitrate (narGHJI) and nitrite (nir) reductase operons, as well as the putative nitrate transporter gene narT.</text>
</comment>
<feature type="domain" description="Histidine kinase" evidence="22">
    <location>
        <begin position="589"/>
        <end position="674"/>
    </location>
</feature>
<dbReference type="EMBL" id="JBHSLA010000001">
    <property type="protein sequence ID" value="MFC5193881.1"/>
    <property type="molecule type" value="Genomic_DNA"/>
</dbReference>
<feature type="transmembrane region" description="Helical" evidence="20">
    <location>
        <begin position="420"/>
        <end position="440"/>
    </location>
</feature>
<dbReference type="PROSITE" id="PS50109">
    <property type="entry name" value="HIS_KIN"/>
    <property type="match status" value="1"/>
</dbReference>
<dbReference type="InterPro" id="IPR036890">
    <property type="entry name" value="HATPase_C_sf"/>
</dbReference>
<evidence type="ECO:0000256" key="20">
    <source>
        <dbReference type="SAM" id="Phobius"/>
    </source>
</evidence>
<comment type="caution">
    <text evidence="23">The sequence shown here is derived from an EMBL/GenBank/DDBJ whole genome shotgun (WGS) entry which is preliminary data.</text>
</comment>
<evidence type="ECO:0000256" key="18">
    <source>
        <dbReference type="ARBA" id="ARBA00030800"/>
    </source>
</evidence>
<keyword evidence="12" id="KW-0418">Kinase</keyword>
<keyword evidence="9" id="KW-0808">Transferase</keyword>
<evidence type="ECO:0000256" key="1">
    <source>
        <dbReference type="ARBA" id="ARBA00000085"/>
    </source>
</evidence>
<keyword evidence="20" id="KW-0472">Membrane</keyword>
<dbReference type="Gene3D" id="1.25.40.10">
    <property type="entry name" value="Tetratricopeptide repeat domain"/>
    <property type="match status" value="1"/>
</dbReference>
<dbReference type="Pfam" id="PF07730">
    <property type="entry name" value="HisKA_3"/>
    <property type="match status" value="1"/>
</dbReference>
<dbReference type="EC" id="2.7.13.3" evidence="4"/>
<dbReference type="CDD" id="cd16917">
    <property type="entry name" value="HATPase_UhpB-NarQ-NarX-like"/>
    <property type="match status" value="1"/>
</dbReference>
<evidence type="ECO:0000256" key="19">
    <source>
        <dbReference type="SAM" id="Coils"/>
    </source>
</evidence>
<evidence type="ECO:0000256" key="17">
    <source>
        <dbReference type="ARBA" id="ARBA00024827"/>
    </source>
</evidence>
<sequence>MFLKKTPFFFAIFFCSFLYAQQVSENKLLDSVNHYRVLSNNDAYDLDQRVSFIKKAIVFSEKVGRDTTILKSKRQLATLYLRQFELDSLYHINHENLKLANKVKDTLALAYINNVFGWYHSEKFQTDSSYTYYYNASKYFDALNMVKDQASAVTSMANIQFEERDYVGCESNAFKAIRLYQTMPKNEYVLGNLWGLYNLVAIASDELKQFDKAIEYHNKALSFSDKIKDNFLYTLYSKSNIALIYKELNQFDKSLAIYEELFENENVLQQEPANYALILGDYALLKHKNAASNSSEIKRMLHEAYRISDSLNSELSRMSVALNISEFYLDEGILDTALNYANIAYTRGKESLINDVTLNALLLKSKIESPEQAVNYLNEYIHLNDSLVNKERAIRNKFARIEFETEQVELENQQISRERLWLMILSAGLLITFVLVYIIVTQRAKNKELRLVQQQQEANEEIYNLMLSQQDKVDEARTNEKKRISQDLHDGILGRLFGTRLSLDSLNMISTEEAIQTRENYIQELKTIEQDIRDVSHELNTDFISKSGYPDIIETLIAAQTKAHKLSYSLFSDTDISWEDISNKTKIHIYRMLQESLQNIFKHANANRVDISFNMKKNVIWLQIADDGSGFDSQKAKKGIGLKNMNSRVSEFNGELDIVSEKDNGTTITIKIPI</sequence>
<dbReference type="Proteomes" id="UP001596162">
    <property type="component" value="Unassembled WGS sequence"/>
</dbReference>
<dbReference type="GO" id="GO:0005524">
    <property type="term" value="F:ATP binding"/>
    <property type="evidence" value="ECO:0007669"/>
    <property type="project" value="UniProtKB-KW"/>
</dbReference>
<organism evidence="23 24">
    <name type="scientific">Bizionia hallyeonensis</name>
    <dbReference type="NCBI Taxonomy" id="1123757"/>
    <lineage>
        <taxon>Bacteria</taxon>
        <taxon>Pseudomonadati</taxon>
        <taxon>Bacteroidota</taxon>
        <taxon>Flavobacteriia</taxon>
        <taxon>Flavobacteriales</taxon>
        <taxon>Flavobacteriaceae</taxon>
        <taxon>Bizionia</taxon>
    </lineage>
</organism>
<name>A0ABW0C1R5_9FLAO</name>
<keyword evidence="14" id="KW-0408">Iron</keyword>
<dbReference type="SMART" id="SM00387">
    <property type="entry name" value="HATPase_c"/>
    <property type="match status" value="1"/>
</dbReference>
<evidence type="ECO:0000259" key="22">
    <source>
        <dbReference type="PROSITE" id="PS50109"/>
    </source>
</evidence>
<keyword evidence="11" id="KW-0547">Nucleotide-binding</keyword>
<evidence type="ECO:0000256" key="15">
    <source>
        <dbReference type="ARBA" id="ARBA00023012"/>
    </source>
</evidence>
<keyword evidence="21" id="KW-0732">Signal</keyword>
<dbReference type="InterPro" id="IPR003594">
    <property type="entry name" value="HATPase_dom"/>
</dbReference>
<evidence type="ECO:0000256" key="13">
    <source>
        <dbReference type="ARBA" id="ARBA00022840"/>
    </source>
</evidence>
<evidence type="ECO:0000256" key="2">
    <source>
        <dbReference type="ARBA" id="ARBA00001966"/>
    </source>
</evidence>
<evidence type="ECO:0000256" key="5">
    <source>
        <dbReference type="ARBA" id="ARBA00017322"/>
    </source>
</evidence>
<proteinExistence type="predicted"/>
<reference evidence="24" key="1">
    <citation type="journal article" date="2019" name="Int. J. Syst. Evol. Microbiol.">
        <title>The Global Catalogue of Microorganisms (GCM) 10K type strain sequencing project: providing services to taxonomists for standard genome sequencing and annotation.</title>
        <authorList>
            <consortium name="The Broad Institute Genomics Platform"/>
            <consortium name="The Broad Institute Genome Sequencing Center for Infectious Disease"/>
            <person name="Wu L."/>
            <person name="Ma J."/>
        </authorList>
    </citation>
    <scope>NUCLEOTIDE SEQUENCE [LARGE SCALE GENOMIC DNA]</scope>
    <source>
        <strain evidence="24">JCM 17978</strain>
    </source>
</reference>
<keyword evidence="10" id="KW-0479">Metal-binding</keyword>
<comment type="subcellular location">
    <subcellularLocation>
        <location evidence="3">Cytoplasm</location>
    </subcellularLocation>
</comment>
<evidence type="ECO:0000256" key="6">
    <source>
        <dbReference type="ARBA" id="ARBA00022485"/>
    </source>
</evidence>
<feature type="coiled-coil region" evidence="19">
    <location>
        <begin position="511"/>
        <end position="538"/>
    </location>
</feature>
<keyword evidence="20" id="KW-1133">Transmembrane helix</keyword>